<accession>A0A975BP22</accession>
<name>A0A975BP22_9BACT</name>
<reference evidence="2" key="1">
    <citation type="journal article" date="2021" name="Microb. Physiol.">
        <title>Proteogenomic Insights into the Physiology of Marine, Sulfate-Reducing, Filamentous Desulfonema limicola and Desulfonema magnum.</title>
        <authorList>
            <person name="Schnaars V."/>
            <person name="Wohlbrand L."/>
            <person name="Scheve S."/>
            <person name="Hinrichs C."/>
            <person name="Reinhardt R."/>
            <person name="Rabus R."/>
        </authorList>
    </citation>
    <scope>NUCLEOTIDE SEQUENCE</scope>
    <source>
        <strain evidence="2">4be13</strain>
    </source>
</reference>
<gene>
    <name evidence="2" type="ORF">dnm_051040</name>
</gene>
<evidence type="ECO:0000256" key="1">
    <source>
        <dbReference type="SAM" id="Phobius"/>
    </source>
</evidence>
<keyword evidence="1" id="KW-0812">Transmembrane</keyword>
<dbReference type="KEGG" id="dmm:dnm_051040"/>
<evidence type="ECO:0000313" key="2">
    <source>
        <dbReference type="EMBL" id="QTA89056.1"/>
    </source>
</evidence>
<proteinExistence type="predicted"/>
<dbReference type="AlphaFoldDB" id="A0A975BP22"/>
<protein>
    <submittedName>
        <fullName evidence="2">Uncharacterized protein</fullName>
    </submittedName>
</protein>
<dbReference type="Proteomes" id="UP000663722">
    <property type="component" value="Chromosome"/>
</dbReference>
<dbReference type="EMBL" id="CP061800">
    <property type="protein sequence ID" value="QTA89056.1"/>
    <property type="molecule type" value="Genomic_DNA"/>
</dbReference>
<keyword evidence="1" id="KW-0472">Membrane</keyword>
<keyword evidence="3" id="KW-1185">Reference proteome</keyword>
<evidence type="ECO:0000313" key="3">
    <source>
        <dbReference type="Proteomes" id="UP000663722"/>
    </source>
</evidence>
<feature type="transmembrane region" description="Helical" evidence="1">
    <location>
        <begin position="24"/>
        <end position="44"/>
    </location>
</feature>
<organism evidence="2 3">
    <name type="scientific">Desulfonema magnum</name>
    <dbReference type="NCBI Taxonomy" id="45655"/>
    <lineage>
        <taxon>Bacteria</taxon>
        <taxon>Pseudomonadati</taxon>
        <taxon>Thermodesulfobacteriota</taxon>
        <taxon>Desulfobacteria</taxon>
        <taxon>Desulfobacterales</taxon>
        <taxon>Desulfococcaceae</taxon>
        <taxon>Desulfonema</taxon>
    </lineage>
</organism>
<keyword evidence="1" id="KW-1133">Transmembrane helix</keyword>
<sequence>MPIRGKLTLCAAYKYHEGTKARSLTKALSVSFCVFVALFSNLYIL</sequence>